<dbReference type="GO" id="GO:0005507">
    <property type="term" value="F:copper ion binding"/>
    <property type="evidence" value="ECO:0007669"/>
    <property type="project" value="InterPro"/>
</dbReference>
<dbReference type="EMBL" id="GU474903">
    <property type="protein sequence ID" value="ADI18888.1"/>
    <property type="molecule type" value="Genomic_DNA"/>
</dbReference>
<evidence type="ECO:0000313" key="5">
    <source>
        <dbReference type="EMBL" id="ADI18888.1"/>
    </source>
</evidence>
<accession>E0XWU7</accession>
<dbReference type="GO" id="GO:0004500">
    <property type="term" value="F:dopamine beta-monooxygenase activity"/>
    <property type="evidence" value="ECO:0007669"/>
    <property type="project" value="InterPro"/>
</dbReference>
<dbReference type="InterPro" id="IPR008977">
    <property type="entry name" value="PHM/PNGase_F_dom_sf"/>
</dbReference>
<sequence length="613" mass="68002">MLLEPQVKLGKYLYLLFFFFILACQEEDSRKGNALSEDMGQGQMIDQSLASTGGDEQNQGLCRPTEESLESSLAFLDQYCGMCHQDPPQFGAPYPLVDFEAMLMGEQGLRPMDRAVARLVDGTMPPAGQPQPSIEEAQAFIDWASCDSGLQRMPDIGGFEVSKPLYRGPASSPQDTEVLEMLLPNVTVASDVSDQYSCYTFLGPSQRDADRSIIRIEPVIDDARVVHHIVLYETDGEVEDQSASDCGAGLGAGVYAWAPGQPALHFNEGGLITRQGQNYIIEIHYNNQARYENVRDQSGVRLFHSSLIEPQIDMITLGPEGFRLPARSRTEVGGQCEIEEEFTIIATMPHMHEIGKSLKSTIIRADQSEEDLITLDGWDFNYQLIYDAQETLLSVGDRIQTHCIFENPDDQDRRYGPYTDDEMCYNFIYVTPPPTSKRCDAPIGESVGYTPGECGPSEAASYSEAVIGYYREGEPPTLEGGSLISGQYQLTGLDVWFDSFDLGIAVVDEMLSYYDARGAFAFYDDARFEIDVQGIAYLISIQGAEFMREISLNWGGVINTELDNGTLNIQLSCPNDGEFSLPYSVDGDAIIVYLPFNDVVSGTQVMRFERVVD</sequence>
<dbReference type="SUPFAM" id="SSF49742">
    <property type="entry name" value="PHM/PNGase F"/>
    <property type="match status" value="2"/>
</dbReference>
<proteinExistence type="predicted"/>
<keyword evidence="2" id="KW-0325">Glycoprotein</keyword>
<dbReference type="InterPro" id="IPR000945">
    <property type="entry name" value="DBH-like"/>
</dbReference>
<evidence type="ECO:0000259" key="3">
    <source>
        <dbReference type="Pfam" id="PF01082"/>
    </source>
</evidence>
<keyword evidence="1" id="KW-1015">Disulfide bond</keyword>
<dbReference type="Pfam" id="PF01082">
    <property type="entry name" value="Cu2_monooxygen"/>
    <property type="match status" value="1"/>
</dbReference>
<dbReference type="Gene3D" id="2.60.120.230">
    <property type="match status" value="1"/>
</dbReference>
<dbReference type="PANTHER" id="PTHR10157:SF23">
    <property type="entry name" value="MOXD1 HOMOLOG 1"/>
    <property type="match status" value="1"/>
</dbReference>
<dbReference type="Pfam" id="PF03712">
    <property type="entry name" value="Cu2_monoox_C"/>
    <property type="match status" value="1"/>
</dbReference>
<feature type="domain" description="Copper type II ascorbate-dependent monooxygenase N-terminal" evidence="3">
    <location>
        <begin position="180"/>
        <end position="289"/>
    </location>
</feature>
<dbReference type="InterPro" id="IPR024548">
    <property type="entry name" value="Cu2_monoox_C"/>
</dbReference>
<dbReference type="InterPro" id="IPR036939">
    <property type="entry name" value="Cu2_ascorb_mOase_N_sf"/>
</dbReference>
<feature type="domain" description="Copper type II ascorbate-dependent monooxygenase C-terminal" evidence="4">
    <location>
        <begin position="324"/>
        <end position="441"/>
    </location>
</feature>
<reference evidence="5" key="1">
    <citation type="journal article" date="2011" name="Environ. Microbiol.">
        <title>Time-series analyses of Monterey Bay coastal microbial picoplankton using a 'genome proxy' microarray.</title>
        <authorList>
            <person name="Rich V.I."/>
            <person name="Pham V.D."/>
            <person name="Eppley J."/>
            <person name="Shi Y."/>
            <person name="DeLong E.F."/>
        </authorList>
    </citation>
    <scope>NUCLEOTIDE SEQUENCE</scope>
</reference>
<dbReference type="Gene3D" id="2.60.120.310">
    <property type="entry name" value="Copper type II, ascorbate-dependent monooxygenase, N-terminal domain"/>
    <property type="match status" value="1"/>
</dbReference>
<evidence type="ECO:0000259" key="4">
    <source>
        <dbReference type="Pfam" id="PF03712"/>
    </source>
</evidence>
<evidence type="ECO:0000256" key="2">
    <source>
        <dbReference type="ARBA" id="ARBA00023180"/>
    </source>
</evidence>
<protein>
    <recommendedName>
        <fullName evidence="6">Copper type II ascorbate-dependent monooxygenase C-terminal domain-containing protein</fullName>
    </recommendedName>
</protein>
<dbReference type="PANTHER" id="PTHR10157">
    <property type="entry name" value="DOPAMINE BETA HYDROXYLASE RELATED"/>
    <property type="match status" value="1"/>
</dbReference>
<name>E0XWU7_9DELT</name>
<dbReference type="InterPro" id="IPR014784">
    <property type="entry name" value="Cu2_ascorb_mOase-like_C"/>
</dbReference>
<dbReference type="InterPro" id="IPR000323">
    <property type="entry name" value="Cu2_ascorb_mOase_N"/>
</dbReference>
<evidence type="ECO:0008006" key="6">
    <source>
        <dbReference type="Google" id="ProtNLM"/>
    </source>
</evidence>
<evidence type="ECO:0000256" key="1">
    <source>
        <dbReference type="ARBA" id="ARBA00023157"/>
    </source>
</evidence>
<organism evidence="5">
    <name type="scientific">uncultured delta proteobacterium HF0010_08B07</name>
    <dbReference type="NCBI Taxonomy" id="710821"/>
    <lineage>
        <taxon>Bacteria</taxon>
        <taxon>Deltaproteobacteria</taxon>
        <taxon>environmental samples</taxon>
    </lineage>
</organism>
<dbReference type="AlphaFoldDB" id="E0XWU7"/>